<dbReference type="EMBL" id="HACG01046600">
    <property type="protein sequence ID" value="CEK93465.1"/>
    <property type="molecule type" value="Transcribed_RNA"/>
</dbReference>
<evidence type="ECO:0000313" key="1">
    <source>
        <dbReference type="EMBL" id="CEK93465.1"/>
    </source>
</evidence>
<sequence length="68" mass="7544">MATSCKGYATIFIVFVGQESKVLDLCSISAVYSYSSIMGDDDPPHFIPFWVARSGFCVCMRDTWSSFA</sequence>
<dbReference type="AlphaFoldDB" id="A0A0B7BMX1"/>
<gene>
    <name evidence="1" type="primary">ORF195498</name>
</gene>
<organism evidence="1">
    <name type="scientific">Arion vulgaris</name>
    <dbReference type="NCBI Taxonomy" id="1028688"/>
    <lineage>
        <taxon>Eukaryota</taxon>
        <taxon>Metazoa</taxon>
        <taxon>Spiralia</taxon>
        <taxon>Lophotrochozoa</taxon>
        <taxon>Mollusca</taxon>
        <taxon>Gastropoda</taxon>
        <taxon>Heterobranchia</taxon>
        <taxon>Euthyneura</taxon>
        <taxon>Panpulmonata</taxon>
        <taxon>Eupulmonata</taxon>
        <taxon>Stylommatophora</taxon>
        <taxon>Helicina</taxon>
        <taxon>Arionoidea</taxon>
        <taxon>Arionidae</taxon>
        <taxon>Arion</taxon>
    </lineage>
</organism>
<accession>A0A0B7BMX1</accession>
<reference evidence="1" key="1">
    <citation type="submission" date="2014-12" db="EMBL/GenBank/DDBJ databases">
        <title>Insight into the proteome of Arion vulgaris.</title>
        <authorList>
            <person name="Aradska J."/>
            <person name="Bulat T."/>
            <person name="Smidak R."/>
            <person name="Sarate P."/>
            <person name="Gangsoo J."/>
            <person name="Sialana F."/>
            <person name="Bilban M."/>
            <person name="Lubec G."/>
        </authorList>
    </citation>
    <scope>NUCLEOTIDE SEQUENCE</scope>
    <source>
        <tissue evidence="1">Skin</tissue>
    </source>
</reference>
<protein>
    <submittedName>
        <fullName evidence="1">Uncharacterized protein</fullName>
    </submittedName>
</protein>
<name>A0A0B7BMX1_9EUPU</name>
<proteinExistence type="predicted"/>